<organism evidence="1 2">
    <name type="scientific">Desulfomarina profundi</name>
    <dbReference type="NCBI Taxonomy" id="2772557"/>
    <lineage>
        <taxon>Bacteria</taxon>
        <taxon>Pseudomonadati</taxon>
        <taxon>Thermodesulfobacteriota</taxon>
        <taxon>Desulfobulbia</taxon>
        <taxon>Desulfobulbales</taxon>
        <taxon>Desulfobulbaceae</taxon>
        <taxon>Desulfomarina</taxon>
    </lineage>
</organism>
<reference evidence="1" key="1">
    <citation type="submission" date="2020-09" db="EMBL/GenBank/DDBJ databases">
        <title>Desulfogranum mesoprofundum gen. nov., sp. nov., a novel mesophilic, sulfate-reducing chemolithoautotroph isolated from a deep-sea hydrothermal vent chimney in the Suiyo Seamount.</title>
        <authorList>
            <person name="Hashimoto Y."/>
            <person name="Nakagawa S."/>
        </authorList>
    </citation>
    <scope>NUCLEOTIDE SEQUENCE</scope>
    <source>
        <strain evidence="1">KT2</strain>
    </source>
</reference>
<accession>A0A8D5FPT0</accession>
<sequence>MCDSYPIQCSCGKNSTELFFGKMVLNESSVLNLFCPSCSGKIDKKESRYVWDNGWVLELDMDIIRSHSSTFGLPADELTAAWVFDRGYVTWVGITPDDAKTRNREREEIRKLAGTDFLGYLHAMKTWGIGREQRFSEEGWRKMR</sequence>
<dbReference type="AlphaFoldDB" id="A0A8D5FPT0"/>
<dbReference type="RefSeq" id="WP_228854561.1">
    <property type="nucleotide sequence ID" value="NZ_AP024086.1"/>
</dbReference>
<dbReference type="KEGG" id="dbk:DGMP_28670"/>
<evidence type="ECO:0000313" key="2">
    <source>
        <dbReference type="Proteomes" id="UP000826725"/>
    </source>
</evidence>
<protein>
    <submittedName>
        <fullName evidence="1">Uncharacterized protein</fullName>
    </submittedName>
</protein>
<dbReference type="Proteomes" id="UP000826725">
    <property type="component" value="Chromosome"/>
</dbReference>
<name>A0A8D5FPT0_9BACT</name>
<proteinExistence type="predicted"/>
<evidence type="ECO:0000313" key="1">
    <source>
        <dbReference type="EMBL" id="BCL62174.1"/>
    </source>
</evidence>
<gene>
    <name evidence="1" type="ORF">DGMP_28670</name>
</gene>
<dbReference type="EMBL" id="AP024086">
    <property type="protein sequence ID" value="BCL62174.1"/>
    <property type="molecule type" value="Genomic_DNA"/>
</dbReference>
<keyword evidence="2" id="KW-1185">Reference proteome</keyword>